<dbReference type="InterPro" id="IPR058570">
    <property type="entry name" value="HROB_OB"/>
</dbReference>
<proteinExistence type="predicted"/>
<protein>
    <recommendedName>
        <fullName evidence="1">Homologous recombination OB-fold protein OB-fold domain-containing protein</fullName>
    </recommendedName>
</protein>
<reference evidence="2" key="1">
    <citation type="journal article" date="2019" name="Sci. Rep.">
        <title>Draft genome of Tanacetum cinerariifolium, the natural source of mosquito coil.</title>
        <authorList>
            <person name="Yamashiro T."/>
            <person name="Shiraishi A."/>
            <person name="Satake H."/>
            <person name="Nakayama K."/>
        </authorList>
    </citation>
    <scope>NUCLEOTIDE SEQUENCE</scope>
</reference>
<dbReference type="GO" id="GO:0000725">
    <property type="term" value="P:recombinational repair"/>
    <property type="evidence" value="ECO:0007669"/>
    <property type="project" value="InterPro"/>
</dbReference>
<comment type="caution">
    <text evidence="2">The sequence shown here is derived from an EMBL/GenBank/DDBJ whole genome shotgun (WGS) entry which is preliminary data.</text>
</comment>
<sequence>MMPNQMLVYIERDMRRETKLAKDLSKLMIDLFDSVKERQSFIEELEVLKGNLVAYKSLEFLKKLQKSELLKVLGHKKMVIELQLQLRGRENGKGLEIKDSPPDHEWEQSLDMDDFDLRLTVVLYPCNNPHILSETTTNIQTIVSSQNPQVDNYIERPIRIIPGSMGIVQAATLCKIVDIREGVKECVMSTQEYIRKVVEDVGEDKDFTRGSWVNVVKSFTHSALGNFTVTLKELSSTISGSIHHKVLTEEGFGKAITARSALILHNVYAFTPK</sequence>
<dbReference type="EMBL" id="BKCJ010227130">
    <property type="protein sequence ID" value="GEY96590.1"/>
    <property type="molecule type" value="Genomic_DNA"/>
</dbReference>
<organism evidence="2">
    <name type="scientific">Tanacetum cinerariifolium</name>
    <name type="common">Dalmatian daisy</name>
    <name type="synonym">Chrysanthemum cinerariifolium</name>
    <dbReference type="NCBI Taxonomy" id="118510"/>
    <lineage>
        <taxon>Eukaryota</taxon>
        <taxon>Viridiplantae</taxon>
        <taxon>Streptophyta</taxon>
        <taxon>Embryophyta</taxon>
        <taxon>Tracheophyta</taxon>
        <taxon>Spermatophyta</taxon>
        <taxon>Magnoliopsida</taxon>
        <taxon>eudicotyledons</taxon>
        <taxon>Gunneridae</taxon>
        <taxon>Pentapetalae</taxon>
        <taxon>asterids</taxon>
        <taxon>campanulids</taxon>
        <taxon>Asterales</taxon>
        <taxon>Asteraceae</taxon>
        <taxon>Asteroideae</taxon>
        <taxon>Anthemideae</taxon>
        <taxon>Anthemidinae</taxon>
        <taxon>Tanacetum</taxon>
    </lineage>
</organism>
<evidence type="ECO:0000313" key="2">
    <source>
        <dbReference type="EMBL" id="GEY96590.1"/>
    </source>
</evidence>
<gene>
    <name evidence="2" type="ORF">Tci_468564</name>
</gene>
<accession>A0A699I150</accession>
<name>A0A699I150_TANCI</name>
<feature type="domain" description="Homologous recombination OB-fold protein OB-fold" evidence="1">
    <location>
        <begin position="213"/>
        <end position="273"/>
    </location>
</feature>
<evidence type="ECO:0000259" key="1">
    <source>
        <dbReference type="Pfam" id="PF15072"/>
    </source>
</evidence>
<dbReference type="Pfam" id="PF15072">
    <property type="entry name" value="HROB"/>
    <property type="match status" value="1"/>
</dbReference>
<dbReference type="PANTHER" id="PTHR14523">
    <property type="entry name" value="UNCHARACTERIZED PROTEIN C17ORF53 HOMOLOG"/>
    <property type="match status" value="1"/>
</dbReference>
<dbReference type="InterPro" id="IPR028045">
    <property type="entry name" value="HROB"/>
</dbReference>
<dbReference type="PANTHER" id="PTHR14523:SF1">
    <property type="entry name" value="HOMOLOGOUS RECOMBINATION OB-FOLD PROTEIN"/>
    <property type="match status" value="1"/>
</dbReference>
<dbReference type="AlphaFoldDB" id="A0A699I150"/>